<dbReference type="AlphaFoldDB" id="A0A8B3S259"/>
<dbReference type="EMBL" id="RPGO01000024">
    <property type="protein sequence ID" value="RZB31016.1"/>
    <property type="molecule type" value="Genomic_DNA"/>
</dbReference>
<organism evidence="1 2">
    <name type="scientific">Candidatus Argoarchaeum ethanivorans</name>
    <dbReference type="NCBI Taxonomy" id="2608793"/>
    <lineage>
        <taxon>Archaea</taxon>
        <taxon>Methanobacteriati</taxon>
        <taxon>Methanobacteriota</taxon>
        <taxon>Stenosarchaea group</taxon>
        <taxon>Methanomicrobia</taxon>
        <taxon>Methanosarcinales</taxon>
        <taxon>Methanosarcinales incertae sedis</taxon>
        <taxon>GOM Arc I cluster</taxon>
        <taxon>Candidatus Argoarchaeum</taxon>
    </lineage>
</organism>
<evidence type="ECO:0000313" key="2">
    <source>
        <dbReference type="Proteomes" id="UP000291831"/>
    </source>
</evidence>
<dbReference type="Proteomes" id="UP000291831">
    <property type="component" value="Unassembled WGS sequence"/>
</dbReference>
<protein>
    <submittedName>
        <fullName evidence="1">Uncharacterized protein</fullName>
    </submittedName>
</protein>
<name>A0A8B3S259_9EURY</name>
<gene>
    <name evidence="1" type="ORF">AEth_00970</name>
</gene>
<sequence length="52" mass="5963">MVSVRLFDVPVNVVILREERDFLVPARGHSLTDILDLQDVEVDINLDCLKNK</sequence>
<proteinExistence type="predicted"/>
<evidence type="ECO:0000313" key="1">
    <source>
        <dbReference type="EMBL" id="RZB31016.1"/>
    </source>
</evidence>
<comment type="caution">
    <text evidence="1">The sequence shown here is derived from an EMBL/GenBank/DDBJ whole genome shotgun (WGS) entry which is preliminary data.</text>
</comment>
<reference evidence="2" key="1">
    <citation type="submission" date="2019-01" db="EMBL/GenBank/DDBJ databases">
        <title>Anaerobic oxidation of ethane by archaea from a marine hydrocarbon seep.</title>
        <authorList>
            <person name="Musat F."/>
        </authorList>
    </citation>
    <scope>NUCLEOTIDE SEQUENCE [LARGE SCALE GENOMIC DNA]</scope>
</reference>
<accession>A0A8B3S259</accession>